<name>A0ABS6Z910_9ACTN</name>
<evidence type="ECO:0000313" key="1">
    <source>
        <dbReference type="EMBL" id="MBW5484249.1"/>
    </source>
</evidence>
<sequence>MADTFEHAPQVWTAARLRSALDGLPDDTPIHVGVADGPGNFDGYEELVLVSAEPVETEPDEEGGTPTVQFTLFADAQAGVYYLDMD</sequence>
<organism evidence="1 2">
    <name type="scientific">Streptomyces bambusae</name>
    <dbReference type="NCBI Taxonomy" id="1550616"/>
    <lineage>
        <taxon>Bacteria</taxon>
        <taxon>Bacillati</taxon>
        <taxon>Actinomycetota</taxon>
        <taxon>Actinomycetes</taxon>
        <taxon>Kitasatosporales</taxon>
        <taxon>Streptomycetaceae</taxon>
        <taxon>Streptomyces</taxon>
    </lineage>
</organism>
<dbReference type="InterPro" id="IPR045772">
    <property type="entry name" value="DUF6225"/>
</dbReference>
<evidence type="ECO:0000313" key="2">
    <source>
        <dbReference type="Proteomes" id="UP000812013"/>
    </source>
</evidence>
<gene>
    <name evidence="1" type="ORF">GPJ59_20780</name>
</gene>
<dbReference type="RefSeq" id="WP_219668731.1">
    <property type="nucleotide sequence ID" value="NZ_WTFF01000151.1"/>
</dbReference>
<reference evidence="1 2" key="1">
    <citation type="submission" date="2019-12" db="EMBL/GenBank/DDBJ databases">
        <title>Genome sequence of Streptomyces bambusae.</title>
        <authorList>
            <person name="Bansal K."/>
            <person name="Choksket S."/>
            <person name="Korpole S."/>
            <person name="Patil P.B."/>
        </authorList>
    </citation>
    <scope>NUCLEOTIDE SEQUENCE [LARGE SCALE GENOMIC DNA]</scope>
    <source>
        <strain evidence="1 2">SK60</strain>
    </source>
</reference>
<dbReference type="Proteomes" id="UP000812013">
    <property type="component" value="Unassembled WGS sequence"/>
</dbReference>
<proteinExistence type="predicted"/>
<dbReference type="EMBL" id="WTFF01000151">
    <property type="protein sequence ID" value="MBW5484249.1"/>
    <property type="molecule type" value="Genomic_DNA"/>
</dbReference>
<protein>
    <submittedName>
        <fullName evidence="1">Uncharacterized protein</fullName>
    </submittedName>
</protein>
<comment type="caution">
    <text evidence="1">The sequence shown here is derived from an EMBL/GenBank/DDBJ whole genome shotgun (WGS) entry which is preliminary data.</text>
</comment>
<accession>A0ABS6Z910</accession>
<dbReference type="Pfam" id="PF19735">
    <property type="entry name" value="DUF6225"/>
    <property type="match status" value="1"/>
</dbReference>
<keyword evidence="2" id="KW-1185">Reference proteome</keyword>